<feature type="domain" description="PRISE-like Rossmann-fold" evidence="1">
    <location>
        <begin position="12"/>
        <end position="397"/>
    </location>
</feature>
<dbReference type="STRING" id="1509407.A0A0L1JHJ4"/>
<evidence type="ECO:0000313" key="2">
    <source>
        <dbReference type="EMBL" id="KNG90858.1"/>
    </source>
</evidence>
<dbReference type="InterPro" id="IPR055222">
    <property type="entry name" value="PRISE-like_Rossmann-fold"/>
</dbReference>
<proteinExistence type="predicted"/>
<evidence type="ECO:0000313" key="3">
    <source>
        <dbReference type="Proteomes" id="UP000037505"/>
    </source>
</evidence>
<dbReference type="AlphaFoldDB" id="A0A0L1JHJ4"/>
<dbReference type="PANTHER" id="PTHR32487:SF8">
    <property type="entry name" value="NAD-DEPENDENT EPIMERASE_DEHYDRATASE DOMAIN-CONTAINING PROTEIN"/>
    <property type="match status" value="1"/>
</dbReference>
<comment type="caution">
    <text evidence="2">The sequence shown here is derived from an EMBL/GenBank/DDBJ whole genome shotgun (WGS) entry which is preliminary data.</text>
</comment>
<evidence type="ECO:0000259" key="1">
    <source>
        <dbReference type="Pfam" id="PF22917"/>
    </source>
</evidence>
<dbReference type="PANTHER" id="PTHR32487">
    <property type="entry name" value="3-OXO-DELTA(4,5)-STEROID 5-BETA-REDUCTASE"/>
    <property type="match status" value="1"/>
</dbReference>
<dbReference type="OrthoDB" id="1731983at2759"/>
<dbReference type="EMBL" id="JNOM01000008">
    <property type="protein sequence ID" value="KNG90858.1"/>
    <property type="molecule type" value="Genomic_DNA"/>
</dbReference>
<protein>
    <recommendedName>
        <fullName evidence="1">PRISE-like Rossmann-fold domain-containing protein</fullName>
    </recommendedName>
</protein>
<accession>A0A0L1JHJ4</accession>
<organism evidence="2 3">
    <name type="scientific">Aspergillus nomiae NRRL (strain ATCC 15546 / NRRL 13137 / CBS 260.88 / M93)</name>
    <dbReference type="NCBI Taxonomy" id="1509407"/>
    <lineage>
        <taxon>Eukaryota</taxon>
        <taxon>Fungi</taxon>
        <taxon>Dikarya</taxon>
        <taxon>Ascomycota</taxon>
        <taxon>Pezizomycotina</taxon>
        <taxon>Eurotiomycetes</taxon>
        <taxon>Eurotiomycetidae</taxon>
        <taxon>Eurotiales</taxon>
        <taxon>Aspergillaceae</taxon>
        <taxon>Aspergillus</taxon>
        <taxon>Aspergillus subgen. Circumdati</taxon>
    </lineage>
</organism>
<gene>
    <name evidence="2" type="ORF">ANOM_000964</name>
</gene>
<dbReference type="RefSeq" id="XP_015411781.1">
    <property type="nucleotide sequence ID" value="XM_015546222.1"/>
</dbReference>
<reference evidence="2 3" key="1">
    <citation type="submission" date="2014-06" db="EMBL/GenBank/DDBJ databases">
        <title>The Genome of the Aflatoxigenic Filamentous Fungus Aspergillus nomius.</title>
        <authorList>
            <person name="Moore M.G."/>
            <person name="Shannon B.M."/>
            <person name="Brian M.M."/>
        </authorList>
    </citation>
    <scope>NUCLEOTIDE SEQUENCE [LARGE SCALE GENOMIC DNA]</scope>
    <source>
        <strain evidence="2 3">NRRL 13137</strain>
    </source>
</reference>
<name>A0A0L1JHJ4_ASPN3</name>
<sequence>MGDIATPTNGHALVFGASGVNGWGFVNALASDYPDPKAFDHITAFTNRPLKPEISQWPVTDKLHLVSGLDLIHSTQETLEQQLIDRVSHLKTVTVVYFCAYAMDPEPEKETEVNIDMLNKTVLAIEKLCPNFRFLVLPTGIKAYGVHLFEQFPFKDNVPLKETHPEIPEPYRSQLFYTYQHKLLRGLCKGKNWTYCDVRPDVIIGFVPNNNAYNIAQWIALYLSLYRKIHGEGAEVVFPGTKSWTIQSNDSSQDIIAQFAIHASLHPEISAGQSFNIADEAQSTSWSVKWPIMCQYFGLKGVAPINGPGPDPTAFLHEHQDEWLAMEKEYNLQTGHLLGNNISIPDAPSFLMSLFEFDRPLDLTKAHQAWGDAKEERDVREVWYTAFDRFRKARIIP</sequence>
<dbReference type="CDD" id="cd08948">
    <property type="entry name" value="5beta-POR_like_SDR_a"/>
    <property type="match status" value="1"/>
</dbReference>
<dbReference type="Gene3D" id="3.40.50.720">
    <property type="entry name" value="NAD(P)-binding Rossmann-like Domain"/>
    <property type="match status" value="1"/>
</dbReference>
<dbReference type="InterPro" id="IPR036291">
    <property type="entry name" value="NAD(P)-bd_dom_sf"/>
</dbReference>
<dbReference type="Pfam" id="PF22917">
    <property type="entry name" value="PRISE"/>
    <property type="match status" value="1"/>
</dbReference>
<keyword evidence="3" id="KW-1185">Reference proteome</keyword>
<dbReference type="SUPFAM" id="SSF51735">
    <property type="entry name" value="NAD(P)-binding Rossmann-fold domains"/>
    <property type="match status" value="1"/>
</dbReference>
<dbReference type="GeneID" id="26802768"/>
<dbReference type="Proteomes" id="UP000037505">
    <property type="component" value="Unassembled WGS sequence"/>
</dbReference>